<gene>
    <name evidence="2" type="ORF">FC69_GL001579</name>
</gene>
<evidence type="ECO:0000256" key="1">
    <source>
        <dbReference type="SAM" id="MobiDB-lite"/>
    </source>
</evidence>
<protein>
    <submittedName>
        <fullName evidence="2">Uncharacterized protein</fullName>
    </submittedName>
</protein>
<reference evidence="2 3" key="1">
    <citation type="journal article" date="2015" name="Genome Announc.">
        <title>Expanding the biotechnology potential of lactobacilli through comparative genomics of 213 strains and associated genera.</title>
        <authorList>
            <person name="Sun Z."/>
            <person name="Harris H.M."/>
            <person name="McCann A."/>
            <person name="Guo C."/>
            <person name="Argimon S."/>
            <person name="Zhang W."/>
            <person name="Yang X."/>
            <person name="Jeffery I.B."/>
            <person name="Cooney J.C."/>
            <person name="Kagawa T.F."/>
            <person name="Liu W."/>
            <person name="Song Y."/>
            <person name="Salvetti E."/>
            <person name="Wrobel A."/>
            <person name="Rasinkangas P."/>
            <person name="Parkhill J."/>
            <person name="Rea M.C."/>
            <person name="O'Sullivan O."/>
            <person name="Ritari J."/>
            <person name="Douillard F.P."/>
            <person name="Paul Ross R."/>
            <person name="Yang R."/>
            <person name="Briner A.E."/>
            <person name="Felis G.E."/>
            <person name="de Vos W.M."/>
            <person name="Barrangou R."/>
            <person name="Klaenhammer T.R."/>
            <person name="Caufield P.W."/>
            <person name="Cui Y."/>
            <person name="Zhang H."/>
            <person name="O'Toole P.W."/>
        </authorList>
    </citation>
    <scope>NUCLEOTIDE SEQUENCE [LARGE SCALE GENOMIC DNA]</scope>
    <source>
        <strain evidence="2 3">DSM 14340</strain>
    </source>
</reference>
<feature type="compositionally biased region" description="Low complexity" evidence="1">
    <location>
        <begin position="10"/>
        <end position="23"/>
    </location>
</feature>
<dbReference type="Proteomes" id="UP000051264">
    <property type="component" value="Unassembled WGS sequence"/>
</dbReference>
<sequence>MMISLLSGCQSKQQSEPKQSQQQAAVASEPQQFYQKKVKAYWLQYQHQQFFVSAQQPTTSLATKHQLKAYLAIERQETLSHDAAQKLAQNGFIFKATQPIKSVGQYGYGWITVAVNQNYTTGALQTTADIDHPLYNQYKIVNIHAIKTGL</sequence>
<dbReference type="PATRIC" id="fig|1423747.3.peg.1607"/>
<dbReference type="AlphaFoldDB" id="A0A0R1S101"/>
<proteinExistence type="predicted"/>
<comment type="caution">
    <text evidence="2">The sequence shown here is derived from an EMBL/GenBank/DDBJ whole genome shotgun (WGS) entry which is preliminary data.</text>
</comment>
<feature type="region of interest" description="Disordered" evidence="1">
    <location>
        <begin position="1"/>
        <end position="24"/>
    </location>
</feature>
<dbReference type="STRING" id="1423747.FC69_GL001579"/>
<name>A0A0R1S101_9LACO</name>
<evidence type="ECO:0000313" key="2">
    <source>
        <dbReference type="EMBL" id="KRL59619.1"/>
    </source>
</evidence>
<organism evidence="2 3">
    <name type="scientific">Latilactobacillus fuchuensis DSM 14340 = JCM 11249</name>
    <dbReference type="NCBI Taxonomy" id="1423747"/>
    <lineage>
        <taxon>Bacteria</taxon>
        <taxon>Bacillati</taxon>
        <taxon>Bacillota</taxon>
        <taxon>Bacilli</taxon>
        <taxon>Lactobacillales</taxon>
        <taxon>Lactobacillaceae</taxon>
        <taxon>Latilactobacillus</taxon>
    </lineage>
</organism>
<dbReference type="eggNOG" id="ENOG5032J3P">
    <property type="taxonomic scope" value="Bacteria"/>
</dbReference>
<dbReference type="EMBL" id="AZEX01000044">
    <property type="protein sequence ID" value="KRL59619.1"/>
    <property type="molecule type" value="Genomic_DNA"/>
</dbReference>
<evidence type="ECO:0000313" key="3">
    <source>
        <dbReference type="Proteomes" id="UP000051264"/>
    </source>
</evidence>
<accession>A0A0R1S101</accession>